<reference evidence="2 3" key="1">
    <citation type="journal article" date="2019" name="Sci. Rep.">
        <title>Nanopore sequencing improves the draft genome of the human pathogenic amoeba Naegleria fowleri.</title>
        <authorList>
            <person name="Liechti N."/>
            <person name="Schurch N."/>
            <person name="Bruggmann R."/>
            <person name="Wittwer M."/>
        </authorList>
    </citation>
    <scope>NUCLEOTIDE SEQUENCE [LARGE SCALE GENOMIC DNA]</scope>
    <source>
        <strain evidence="2 3">ATCC 30894</strain>
    </source>
</reference>
<keyword evidence="3" id="KW-1185">Reference proteome</keyword>
<feature type="compositionally biased region" description="Polar residues" evidence="1">
    <location>
        <begin position="683"/>
        <end position="695"/>
    </location>
</feature>
<dbReference type="VEuPathDB" id="AmoebaDB:NF0029290"/>
<evidence type="ECO:0000313" key="2">
    <source>
        <dbReference type="EMBL" id="KAF0982547.1"/>
    </source>
</evidence>
<accession>A0A6A5BZ45</accession>
<dbReference type="SUPFAM" id="SSF47769">
    <property type="entry name" value="SAM/Pointed domain"/>
    <property type="match status" value="1"/>
</dbReference>
<comment type="caution">
    <text evidence="2">The sequence shown here is derived from an EMBL/GenBank/DDBJ whole genome shotgun (WGS) entry which is preliminary data.</text>
</comment>
<dbReference type="Gene3D" id="1.10.150.50">
    <property type="entry name" value="Transcription Factor, Ets-1"/>
    <property type="match status" value="1"/>
</dbReference>
<sequence length="695" mass="78201">MNNKKPKKSVFGGFFGFRSENETLNLEDYPLSQWSTQMVVMWLKTQGHDKKVYKIFEKNKINGTFFCQNVTKADIVRLGFTPGMAITLHNQIEKLIERMKTINPYNVVLSSRPHYNTSKRASSNLSTSSESMSQLVTPPRALGGSISSTSGACSLISQSSPGFAEHQIPIFVQHQRKFSVLTDKYMMDSEEASSSSLSDQNVSSSNATTSSSLTNNGGITISEVEVEDDYFLKMEMESFTVQDKAEEDKELQEYLAETLIMNEVTALDLSSNQSSSSQPSSPSGSLISDTNSTATSTAANTSSPCTMPSSSSNLTTSSSAASNKYLLVPVAPYSTLPDEYFSAYQSCLSNVNLLPFQVHNLQSIVQDLIIPERFIFKYFNIKHYMPDDDDDDTAQSSNTQSSSSKNAVRSMKKTFLKIQFVFNALDRGVWFKMQKQYKTQLKGFKPHKFGVFYPALLIGPFLVEYTHHGIALVRISKSKRVVGHEITTITGADKVKEVLQKVSQVCCEFNGSRKFDIQKNNPMHFVYAVLDKLKMRKQCENHLSKGCVKSYIQNLERFGYYSMTINLPKQIATLIGKEEYIVDSHKDLDELHINIQTNFPDYFNDEGKTDETLLQSFDIAFWYWHFENKSFEDFRPAYSSKICSCPFNMLEKHPIDMIESASKTSYRGPSYHIAQVLPPRPSDSPTSASSPNTTE</sequence>
<dbReference type="VEuPathDB" id="AmoebaDB:FDP41_011477"/>
<feature type="compositionally biased region" description="Low complexity" evidence="1">
    <location>
        <begin position="192"/>
        <end position="216"/>
    </location>
</feature>
<gene>
    <name evidence="2" type="ORF">FDP41_011477</name>
</gene>
<feature type="region of interest" description="Disordered" evidence="1">
    <location>
        <begin position="116"/>
        <end position="140"/>
    </location>
</feature>
<dbReference type="InterPro" id="IPR013761">
    <property type="entry name" value="SAM/pointed_sf"/>
</dbReference>
<protein>
    <recommendedName>
        <fullName evidence="4">SAM domain-containing protein</fullName>
    </recommendedName>
</protein>
<proteinExistence type="predicted"/>
<evidence type="ECO:0008006" key="4">
    <source>
        <dbReference type="Google" id="ProtNLM"/>
    </source>
</evidence>
<dbReference type="Proteomes" id="UP000444721">
    <property type="component" value="Unassembled WGS sequence"/>
</dbReference>
<dbReference type="OrthoDB" id="10256499at2759"/>
<organism evidence="2 3">
    <name type="scientific">Naegleria fowleri</name>
    <name type="common">Brain eating amoeba</name>
    <dbReference type="NCBI Taxonomy" id="5763"/>
    <lineage>
        <taxon>Eukaryota</taxon>
        <taxon>Discoba</taxon>
        <taxon>Heterolobosea</taxon>
        <taxon>Tetramitia</taxon>
        <taxon>Eutetramitia</taxon>
        <taxon>Vahlkampfiidae</taxon>
        <taxon>Naegleria</taxon>
    </lineage>
</organism>
<dbReference type="GeneID" id="68118692"/>
<feature type="region of interest" description="Disordered" evidence="1">
    <location>
        <begin position="270"/>
        <end position="314"/>
    </location>
</feature>
<evidence type="ECO:0000256" key="1">
    <source>
        <dbReference type="SAM" id="MobiDB-lite"/>
    </source>
</evidence>
<dbReference type="AlphaFoldDB" id="A0A6A5BZ45"/>
<name>A0A6A5BZ45_NAEFO</name>
<evidence type="ECO:0000313" key="3">
    <source>
        <dbReference type="Proteomes" id="UP000444721"/>
    </source>
</evidence>
<dbReference type="VEuPathDB" id="AmoebaDB:NfTy_018750"/>
<feature type="compositionally biased region" description="Low complexity" evidence="1">
    <location>
        <begin position="122"/>
        <end position="133"/>
    </location>
</feature>
<feature type="region of interest" description="Disordered" evidence="1">
    <location>
        <begin position="191"/>
        <end position="216"/>
    </location>
</feature>
<dbReference type="RefSeq" id="XP_044567260.1">
    <property type="nucleotide sequence ID" value="XM_044701889.1"/>
</dbReference>
<dbReference type="OMA" id="ELHINIQ"/>
<feature type="region of interest" description="Disordered" evidence="1">
    <location>
        <begin position="674"/>
        <end position="695"/>
    </location>
</feature>
<dbReference type="EMBL" id="VFQX01000009">
    <property type="protein sequence ID" value="KAF0982547.1"/>
    <property type="molecule type" value="Genomic_DNA"/>
</dbReference>